<dbReference type="AlphaFoldDB" id="A0AA87ZJP2"/>
<protein>
    <submittedName>
        <fullName evidence="3">Uncharacterized protein</fullName>
    </submittedName>
</protein>
<organism evidence="3 4">
    <name type="scientific">Ficus carica</name>
    <name type="common">Common fig</name>
    <dbReference type="NCBI Taxonomy" id="3494"/>
    <lineage>
        <taxon>Eukaryota</taxon>
        <taxon>Viridiplantae</taxon>
        <taxon>Streptophyta</taxon>
        <taxon>Embryophyta</taxon>
        <taxon>Tracheophyta</taxon>
        <taxon>Spermatophyta</taxon>
        <taxon>Magnoliopsida</taxon>
        <taxon>eudicotyledons</taxon>
        <taxon>Gunneridae</taxon>
        <taxon>Pentapetalae</taxon>
        <taxon>rosids</taxon>
        <taxon>fabids</taxon>
        <taxon>Rosales</taxon>
        <taxon>Moraceae</taxon>
        <taxon>Ficeae</taxon>
        <taxon>Ficus</taxon>
    </lineage>
</organism>
<feature type="region of interest" description="Disordered" evidence="1">
    <location>
        <begin position="109"/>
        <end position="128"/>
    </location>
</feature>
<comment type="caution">
    <text evidence="3">The sequence shown here is derived from an EMBL/GenBank/DDBJ whole genome shotgun (WGS) entry which is preliminary data.</text>
</comment>
<proteinExistence type="predicted"/>
<evidence type="ECO:0000256" key="2">
    <source>
        <dbReference type="SAM" id="SignalP"/>
    </source>
</evidence>
<reference evidence="3" key="1">
    <citation type="submission" date="2023-07" db="EMBL/GenBank/DDBJ databases">
        <title>draft genome sequence of fig (Ficus carica).</title>
        <authorList>
            <person name="Takahashi T."/>
            <person name="Nishimura K."/>
        </authorList>
    </citation>
    <scope>NUCLEOTIDE SEQUENCE</scope>
</reference>
<evidence type="ECO:0000313" key="4">
    <source>
        <dbReference type="Proteomes" id="UP001187192"/>
    </source>
</evidence>
<keyword evidence="2" id="KW-0732">Signal</keyword>
<dbReference type="PANTHER" id="PTHR48449:SF1">
    <property type="entry name" value="DUF1985 DOMAIN-CONTAINING PROTEIN"/>
    <property type="match status" value="1"/>
</dbReference>
<feature type="chain" id="PRO_5041669226" evidence="2">
    <location>
        <begin position="25"/>
        <end position="352"/>
    </location>
</feature>
<name>A0AA87ZJP2_FICCA</name>
<dbReference type="EMBL" id="BTGU01002187">
    <property type="protein sequence ID" value="GMN35132.1"/>
    <property type="molecule type" value="Genomic_DNA"/>
</dbReference>
<keyword evidence="4" id="KW-1185">Reference proteome</keyword>
<gene>
    <name evidence="3" type="ORF">TIFTF001_042173</name>
</gene>
<accession>A0AA87ZJP2</accession>
<evidence type="ECO:0000313" key="3">
    <source>
        <dbReference type="EMBL" id="GMN35132.1"/>
    </source>
</evidence>
<sequence>MLRGFSFLWTSIFGLVVVVGKTECFLEDKKTAIFVSSSQVPTHPQIRQALQCQRPYPPYSSSINVQKSLLKQHIGARDVGVVPFVVAVFDAADVFVTAANHVAAAVPTSGETNLSKKNSSDEEVDKEDHDVSRTVFTLDLQELPLLILSEYFSAKVLVRSRMTILKDIQKWLTEEDKTIFQRYPQLGPLIDLPIRGEFSGTLAHNLLSRKTVCQKNHEFVLISDLYTSGGPSKNEIKAQEKKNKLKNKYWPIKKSVLLEDVAKKVKELSVKKVRTKDTVTLAFMYMVAGFLKAVNPSWLQYANDLKFFTQYPLGNVCYNQTLKYEDCSDDVIDGLAKLLEGDIILCSAADSD</sequence>
<dbReference type="Proteomes" id="UP001187192">
    <property type="component" value="Unassembled WGS sequence"/>
</dbReference>
<evidence type="ECO:0000256" key="1">
    <source>
        <dbReference type="SAM" id="MobiDB-lite"/>
    </source>
</evidence>
<dbReference type="PANTHER" id="PTHR48449">
    <property type="entry name" value="DUF1985 DOMAIN-CONTAINING PROTEIN"/>
    <property type="match status" value="1"/>
</dbReference>
<feature type="signal peptide" evidence="2">
    <location>
        <begin position="1"/>
        <end position="24"/>
    </location>
</feature>